<keyword evidence="3" id="KW-1185">Reference proteome</keyword>
<dbReference type="Gene3D" id="3.30.2010.10">
    <property type="entry name" value="Metalloproteases ('zincins'), catalytic domain"/>
    <property type="match status" value="1"/>
</dbReference>
<dbReference type="PANTHER" id="PTHR30399:SF1">
    <property type="entry name" value="UTP PYROPHOSPHATASE"/>
    <property type="match status" value="1"/>
</dbReference>
<dbReference type="InterPro" id="IPR053136">
    <property type="entry name" value="UTP_pyrophosphatase-like"/>
</dbReference>
<dbReference type="EMBL" id="JASKYM010000005">
    <property type="protein sequence ID" value="MDK2564142.1"/>
    <property type="molecule type" value="Genomic_DNA"/>
</dbReference>
<dbReference type="GO" id="GO:0008237">
    <property type="term" value="F:metallopeptidase activity"/>
    <property type="evidence" value="ECO:0007669"/>
    <property type="project" value="UniProtKB-KW"/>
</dbReference>
<sequence>MKIVFKHINEDINFNLIYKKRKTLSIQVKLNGEIDVLSPFGVEKKFILDKVKSNASWIIRKQNEINSIQNKKVKRSIVSGQAFMYLGRNYSLEVVYNNDISSIDVKLFRGKLIVNTYTSDEVIIKKALELWYRKKALIKIKEKIDYYQSYFEHEVGNIKVKEQKKRWASCTFKNDILFNWRCIMAPSDVINYIVVHEMCHMKHKNHSKDYWKSVYSILPDYELRHKWLKENGIKLDL</sequence>
<evidence type="ECO:0000259" key="1">
    <source>
        <dbReference type="Pfam" id="PF01863"/>
    </source>
</evidence>
<dbReference type="RefSeq" id="WP_284133072.1">
    <property type="nucleotide sequence ID" value="NZ_JASKYM010000005.1"/>
</dbReference>
<name>A0ABT7EBR4_9FIRM</name>
<accession>A0ABT7EBR4</accession>
<dbReference type="InterPro" id="IPR002725">
    <property type="entry name" value="YgjP-like_metallopeptidase"/>
</dbReference>
<dbReference type="Pfam" id="PF01863">
    <property type="entry name" value="YgjP-like"/>
    <property type="match status" value="1"/>
</dbReference>
<dbReference type="CDD" id="cd07344">
    <property type="entry name" value="M48_yhfN_like"/>
    <property type="match status" value="1"/>
</dbReference>
<gene>
    <name evidence="2" type="ORF">QOZ84_11325</name>
</gene>
<dbReference type="EC" id="3.4.-.-" evidence="2"/>
<keyword evidence="2" id="KW-0482">Metalloprotease</keyword>
<keyword evidence="2" id="KW-0645">Protease</keyword>
<protein>
    <submittedName>
        <fullName evidence="2">SprT family zinc-dependent metalloprotease</fullName>
        <ecNumber evidence="2">3.4.-.-</ecNumber>
    </submittedName>
</protein>
<evidence type="ECO:0000313" key="3">
    <source>
        <dbReference type="Proteomes" id="UP001301012"/>
    </source>
</evidence>
<evidence type="ECO:0000313" key="2">
    <source>
        <dbReference type="EMBL" id="MDK2564142.1"/>
    </source>
</evidence>
<feature type="domain" description="YgjP-like metallopeptidase" evidence="1">
    <location>
        <begin position="22"/>
        <end position="231"/>
    </location>
</feature>
<comment type="caution">
    <text evidence="2">The sequence shown here is derived from an EMBL/GenBank/DDBJ whole genome shotgun (WGS) entry which is preliminary data.</text>
</comment>
<dbReference type="Proteomes" id="UP001301012">
    <property type="component" value="Unassembled WGS sequence"/>
</dbReference>
<organism evidence="2 3">
    <name type="scientific">Romboutsia sedimentorum</name>
    <dbReference type="NCBI Taxonomy" id="1368474"/>
    <lineage>
        <taxon>Bacteria</taxon>
        <taxon>Bacillati</taxon>
        <taxon>Bacillota</taxon>
        <taxon>Clostridia</taxon>
        <taxon>Peptostreptococcales</taxon>
        <taxon>Peptostreptococcaceae</taxon>
        <taxon>Romboutsia</taxon>
    </lineage>
</organism>
<proteinExistence type="predicted"/>
<keyword evidence="2" id="KW-0378">Hydrolase</keyword>
<dbReference type="PANTHER" id="PTHR30399">
    <property type="entry name" value="UNCHARACTERIZED PROTEIN YGJP"/>
    <property type="match status" value="1"/>
</dbReference>
<reference evidence="2 3" key="1">
    <citation type="submission" date="2023-05" db="EMBL/GenBank/DDBJ databases">
        <title>Rombocin, a short stable natural nisin variant, displays selective antimicrobial activity against Listeria monocytogenes and employs dual mode of action to kill target bacterial strains.</title>
        <authorList>
            <person name="Wambui J."/>
            <person name="Stephan R."/>
            <person name="Kuipers O.P."/>
        </authorList>
    </citation>
    <scope>NUCLEOTIDE SEQUENCE [LARGE SCALE GENOMIC DNA]</scope>
    <source>
        <strain evidence="2 3">RC002</strain>
    </source>
</reference>